<accession>A0A7M2X1F8</accession>
<evidence type="ECO:0000256" key="2">
    <source>
        <dbReference type="SAM" id="SignalP"/>
    </source>
</evidence>
<evidence type="ECO:0000259" key="3">
    <source>
        <dbReference type="Pfam" id="PF06283"/>
    </source>
</evidence>
<reference evidence="4 5" key="1">
    <citation type="submission" date="2020-10" db="EMBL/GenBank/DDBJ databases">
        <title>Wide distribution of Phycisphaera-like planctomycetes from WD2101 soil group in peatlands and genome analysis of the first cultivated representative.</title>
        <authorList>
            <person name="Dedysh S.N."/>
            <person name="Beletsky A.V."/>
            <person name="Ivanova A."/>
            <person name="Kulichevskaya I.S."/>
            <person name="Suzina N.E."/>
            <person name="Philippov D.A."/>
            <person name="Rakitin A.L."/>
            <person name="Mardanov A.V."/>
            <person name="Ravin N.V."/>
        </authorList>
    </citation>
    <scope>NUCLEOTIDE SEQUENCE [LARGE SCALE GENOMIC DNA]</scope>
    <source>
        <strain evidence="4 5">M1803</strain>
    </source>
</reference>
<dbReference type="KEGG" id="hbs:IPV69_09545"/>
<keyword evidence="5" id="KW-1185">Reference proteome</keyword>
<dbReference type="Gene3D" id="3.40.50.880">
    <property type="match status" value="1"/>
</dbReference>
<dbReference type="Proteomes" id="UP000593765">
    <property type="component" value="Chromosome"/>
</dbReference>
<protein>
    <submittedName>
        <fullName evidence="4">ThuA domain-containing protein</fullName>
    </submittedName>
</protein>
<name>A0A7M2X1F8_9BACT</name>
<feature type="region of interest" description="Disordered" evidence="1">
    <location>
        <begin position="294"/>
        <end position="316"/>
    </location>
</feature>
<organism evidence="4 5">
    <name type="scientific">Humisphaera borealis</name>
    <dbReference type="NCBI Taxonomy" id="2807512"/>
    <lineage>
        <taxon>Bacteria</taxon>
        <taxon>Pseudomonadati</taxon>
        <taxon>Planctomycetota</taxon>
        <taxon>Phycisphaerae</taxon>
        <taxon>Tepidisphaerales</taxon>
        <taxon>Tepidisphaeraceae</taxon>
        <taxon>Humisphaera</taxon>
    </lineage>
</organism>
<feature type="chain" id="PRO_5034782291" evidence="2">
    <location>
        <begin position="23"/>
        <end position="316"/>
    </location>
</feature>
<feature type="signal peptide" evidence="2">
    <location>
        <begin position="1"/>
        <end position="22"/>
    </location>
</feature>
<keyword evidence="2" id="KW-0732">Signal</keyword>
<proteinExistence type="predicted"/>
<dbReference type="AlphaFoldDB" id="A0A7M2X1F8"/>
<dbReference type="InterPro" id="IPR029010">
    <property type="entry name" value="ThuA-like"/>
</dbReference>
<evidence type="ECO:0000313" key="4">
    <source>
        <dbReference type="EMBL" id="QOV91578.1"/>
    </source>
</evidence>
<dbReference type="SUPFAM" id="SSF52317">
    <property type="entry name" value="Class I glutamine amidotransferase-like"/>
    <property type="match status" value="1"/>
</dbReference>
<sequence>MPHRFTCLALVSLSLFVQAASAAPKDPFDRSNVPIEQQPTDPSAAKIVLVAGDQGTGHPPGDHEHFAGCAMFMRMLQQNPGVAPVMVQDGWPKDPAATFKDAKAVVFFMDGGGKQTTIAHAEEIDKLAAAGVGICHVHQCIDYPADNVAQAVKWLGGAYHPKTGARGHWDVTFDKFPEHAITRGVTTFKLINEGYIYKLTFAEQGKITPLLRTKNPKAKEGTYVKEMDDVFCFTYERPDGGRSFVNTGGHGHANWGQEGFRRLQINGILWAAKVEVPAGGAKCELAADDLMQNMDKKAPKLPKAPKPAAKPVAAKQ</sequence>
<dbReference type="Pfam" id="PF06283">
    <property type="entry name" value="ThuA"/>
    <property type="match status" value="1"/>
</dbReference>
<gene>
    <name evidence="4" type="ORF">IPV69_09545</name>
</gene>
<evidence type="ECO:0000256" key="1">
    <source>
        <dbReference type="SAM" id="MobiDB-lite"/>
    </source>
</evidence>
<dbReference type="RefSeq" id="WP_206294878.1">
    <property type="nucleotide sequence ID" value="NZ_CP063458.1"/>
</dbReference>
<evidence type="ECO:0000313" key="5">
    <source>
        <dbReference type="Proteomes" id="UP000593765"/>
    </source>
</evidence>
<feature type="domain" description="ThuA-like" evidence="3">
    <location>
        <begin position="68"/>
        <end position="271"/>
    </location>
</feature>
<dbReference type="InterPro" id="IPR029062">
    <property type="entry name" value="Class_I_gatase-like"/>
</dbReference>
<dbReference type="EMBL" id="CP063458">
    <property type="protein sequence ID" value="QOV91578.1"/>
    <property type="molecule type" value="Genomic_DNA"/>
</dbReference>
<feature type="compositionally biased region" description="Low complexity" evidence="1">
    <location>
        <begin position="306"/>
        <end position="316"/>
    </location>
</feature>